<sequence>MKSKQISGVVNSRKVFALPYVAWIAVFTVAPLILILLYAFTDTGSGGVMILTAENLARAFSPLYMTVFWRSVLMALIATAVCLLLGYPVAYMLSRMKPNRAAILSILFILPMWMNFLLRTYAWRALLDNAGIINQGLMALGFEPVQFLYTEGAIIFGLVYNFLPFMILPIYSVFQKMDTSCIQAAQDLGANKWQTFWRVTLPLSKGGIVSGVTMVFMPAMTTFVITRLLGGSHFMMYGDLIEMEFLLMSEWNFGSALAVVMLILTILFMWLMRKYDKEGEGGALL</sequence>
<feature type="transmembrane region" description="Helical" evidence="8">
    <location>
        <begin position="251"/>
        <end position="271"/>
    </location>
</feature>
<dbReference type="GO" id="GO:0055085">
    <property type="term" value="P:transmembrane transport"/>
    <property type="evidence" value="ECO:0007669"/>
    <property type="project" value="InterPro"/>
</dbReference>
<dbReference type="PANTHER" id="PTHR42929">
    <property type="entry name" value="INNER MEMBRANE ABC TRANSPORTER PERMEASE PROTEIN YDCU-RELATED-RELATED"/>
    <property type="match status" value="1"/>
</dbReference>
<evidence type="ECO:0000313" key="10">
    <source>
        <dbReference type="EMBL" id="KXK64430.1"/>
    </source>
</evidence>
<dbReference type="CDD" id="cd06261">
    <property type="entry name" value="TM_PBP2"/>
    <property type="match status" value="1"/>
</dbReference>
<keyword evidence="3 8" id="KW-0813">Transport</keyword>
<feature type="transmembrane region" description="Helical" evidence="8">
    <location>
        <begin position="20"/>
        <end position="40"/>
    </location>
</feature>
<evidence type="ECO:0000256" key="6">
    <source>
        <dbReference type="ARBA" id="ARBA00022989"/>
    </source>
</evidence>
<evidence type="ECO:0000256" key="1">
    <source>
        <dbReference type="ARBA" id="ARBA00004651"/>
    </source>
</evidence>
<evidence type="ECO:0000259" key="9">
    <source>
        <dbReference type="PROSITE" id="PS50928"/>
    </source>
</evidence>
<feature type="transmembrane region" description="Helical" evidence="8">
    <location>
        <begin position="153"/>
        <end position="174"/>
    </location>
</feature>
<evidence type="ECO:0000256" key="5">
    <source>
        <dbReference type="ARBA" id="ARBA00022692"/>
    </source>
</evidence>
<proteinExistence type="inferred from homology"/>
<dbReference type="AlphaFoldDB" id="A0A136Q166"/>
<dbReference type="Pfam" id="PF00528">
    <property type="entry name" value="BPD_transp_1"/>
    <property type="match status" value="1"/>
</dbReference>
<evidence type="ECO:0000256" key="2">
    <source>
        <dbReference type="ARBA" id="ARBA00007069"/>
    </source>
</evidence>
<protein>
    <submittedName>
        <fullName evidence="10">Putative spermidine/putrescine ABC transporter, permease protein PotB</fullName>
    </submittedName>
</protein>
<dbReference type="KEGG" id="cmiu:B1H56_00865"/>
<keyword evidence="7 8" id="KW-0472">Membrane</keyword>
<dbReference type="InterPro" id="IPR035906">
    <property type="entry name" value="MetI-like_sf"/>
</dbReference>
<feature type="domain" description="ABC transmembrane type-1" evidence="9">
    <location>
        <begin position="68"/>
        <end position="272"/>
    </location>
</feature>
<organism evidence="10 11">
    <name type="scientific">Christensenella minuta</name>
    <dbReference type="NCBI Taxonomy" id="626937"/>
    <lineage>
        <taxon>Bacteria</taxon>
        <taxon>Bacillati</taxon>
        <taxon>Bacillota</taxon>
        <taxon>Clostridia</taxon>
        <taxon>Christensenellales</taxon>
        <taxon>Christensenellaceae</taxon>
        <taxon>Christensenella</taxon>
    </lineage>
</organism>
<comment type="similarity">
    <text evidence="2">Belongs to the binding-protein-dependent transport system permease family. CysTW subfamily.</text>
</comment>
<evidence type="ECO:0000256" key="8">
    <source>
        <dbReference type="RuleBase" id="RU363032"/>
    </source>
</evidence>
<keyword evidence="5 8" id="KW-0812">Transmembrane</keyword>
<evidence type="ECO:0000256" key="4">
    <source>
        <dbReference type="ARBA" id="ARBA00022475"/>
    </source>
</evidence>
<evidence type="ECO:0000256" key="3">
    <source>
        <dbReference type="ARBA" id="ARBA00022448"/>
    </source>
</evidence>
<gene>
    <name evidence="10" type="ORF">HMPREF3293_02509</name>
</gene>
<reference evidence="10 11" key="1">
    <citation type="submission" date="2016-02" db="EMBL/GenBank/DDBJ databases">
        <authorList>
            <person name="Wen L."/>
            <person name="He K."/>
            <person name="Yang H."/>
        </authorList>
    </citation>
    <scope>NUCLEOTIDE SEQUENCE [LARGE SCALE GENOMIC DNA]</scope>
    <source>
        <strain evidence="10 11">DSM 22607</strain>
    </source>
</reference>
<accession>A0A136Q166</accession>
<dbReference type="RefSeq" id="WP_066522068.1">
    <property type="nucleotide sequence ID" value="NZ_CABMOF010000007.1"/>
</dbReference>
<feature type="transmembrane region" description="Helical" evidence="8">
    <location>
        <begin position="101"/>
        <end position="118"/>
    </location>
</feature>
<evidence type="ECO:0000256" key="7">
    <source>
        <dbReference type="ARBA" id="ARBA00023136"/>
    </source>
</evidence>
<dbReference type="GO" id="GO:0005886">
    <property type="term" value="C:plasma membrane"/>
    <property type="evidence" value="ECO:0007669"/>
    <property type="project" value="UniProtKB-SubCell"/>
</dbReference>
<keyword evidence="11" id="KW-1185">Reference proteome</keyword>
<dbReference type="PANTHER" id="PTHR42929:SF1">
    <property type="entry name" value="INNER MEMBRANE ABC TRANSPORTER PERMEASE PROTEIN YDCU-RELATED"/>
    <property type="match status" value="1"/>
</dbReference>
<dbReference type="Proteomes" id="UP000070366">
    <property type="component" value="Unassembled WGS sequence"/>
</dbReference>
<feature type="transmembrane region" description="Helical" evidence="8">
    <location>
        <begin position="208"/>
        <end position="231"/>
    </location>
</feature>
<feature type="transmembrane region" description="Helical" evidence="8">
    <location>
        <begin position="67"/>
        <end position="89"/>
    </location>
</feature>
<evidence type="ECO:0000313" key="11">
    <source>
        <dbReference type="Proteomes" id="UP000070366"/>
    </source>
</evidence>
<comment type="caution">
    <text evidence="10">The sequence shown here is derived from an EMBL/GenBank/DDBJ whole genome shotgun (WGS) entry which is preliminary data.</text>
</comment>
<keyword evidence="4" id="KW-1003">Cell membrane</keyword>
<dbReference type="SUPFAM" id="SSF161098">
    <property type="entry name" value="MetI-like"/>
    <property type="match status" value="1"/>
</dbReference>
<dbReference type="Gene3D" id="1.10.3720.10">
    <property type="entry name" value="MetI-like"/>
    <property type="match status" value="1"/>
</dbReference>
<keyword evidence="6 8" id="KW-1133">Transmembrane helix</keyword>
<comment type="subcellular location">
    <subcellularLocation>
        <location evidence="1 8">Cell membrane</location>
        <topology evidence="1 8">Multi-pass membrane protein</topology>
    </subcellularLocation>
</comment>
<dbReference type="EMBL" id="LSZW01000064">
    <property type="protein sequence ID" value="KXK64430.1"/>
    <property type="molecule type" value="Genomic_DNA"/>
</dbReference>
<dbReference type="PROSITE" id="PS50928">
    <property type="entry name" value="ABC_TM1"/>
    <property type="match status" value="1"/>
</dbReference>
<name>A0A136Q166_9FIRM</name>
<dbReference type="STRING" id="626937.HMPREF3293_02509"/>
<dbReference type="PATRIC" id="fig|626937.4.peg.2467"/>
<dbReference type="InterPro" id="IPR000515">
    <property type="entry name" value="MetI-like"/>
</dbReference>
<dbReference type="OrthoDB" id="9807047at2"/>